<dbReference type="AlphaFoldDB" id="A0A6M3ZQ20"/>
<reference evidence="2 3" key="1">
    <citation type="journal article" date="2012" name="J. Bacteriol.">
        <title>Genome sequence of the pathogenic Herbaspirillum seropedicae strain Os34, isolated from rice roots.</title>
        <authorList>
            <person name="Ye W."/>
            <person name="Ye S."/>
            <person name="Liu J."/>
            <person name="Chang S."/>
            <person name="Chen M."/>
            <person name="Zhu B."/>
            <person name="Guo L."/>
            <person name="An Q."/>
        </authorList>
    </citation>
    <scope>NUCLEOTIDE SEQUENCE [LARGE SCALE GENOMIC DNA]</scope>
    <source>
        <strain evidence="2 3">Os34</strain>
    </source>
</reference>
<feature type="domain" description="HicB-like antitoxin of toxin-antitoxin system" evidence="1">
    <location>
        <begin position="3"/>
        <end position="122"/>
    </location>
</feature>
<dbReference type="RefSeq" id="WP_017450868.1">
    <property type="nucleotide sequence ID" value="NZ_CP008956.1"/>
</dbReference>
<evidence type="ECO:0000313" key="2">
    <source>
        <dbReference type="EMBL" id="QJQ00668.1"/>
    </source>
</evidence>
<dbReference type="Gene3D" id="3.30.160.250">
    <property type="match status" value="1"/>
</dbReference>
<dbReference type="CDD" id="cd21631">
    <property type="entry name" value="RHH_CopG_NikR-like"/>
    <property type="match status" value="1"/>
</dbReference>
<accession>A0A6M3ZQ20</accession>
<name>A0A6M3ZQ20_9BURK</name>
<dbReference type="EMBL" id="CP008956">
    <property type="protein sequence ID" value="QJQ00668.1"/>
    <property type="molecule type" value="Genomic_DNA"/>
</dbReference>
<dbReference type="GO" id="GO:0006355">
    <property type="term" value="P:regulation of DNA-templated transcription"/>
    <property type="evidence" value="ECO:0007669"/>
    <property type="project" value="InterPro"/>
</dbReference>
<dbReference type="SUPFAM" id="SSF47598">
    <property type="entry name" value="Ribbon-helix-helix"/>
    <property type="match status" value="1"/>
</dbReference>
<dbReference type="Proteomes" id="UP000501648">
    <property type="component" value="Chromosome"/>
</dbReference>
<evidence type="ECO:0000259" key="1">
    <source>
        <dbReference type="Pfam" id="PF15919"/>
    </source>
</evidence>
<organism evidence="2 3">
    <name type="scientific">Herbaspirillum rubrisubalbicans Os34</name>
    <dbReference type="NCBI Taxonomy" id="1235827"/>
    <lineage>
        <taxon>Bacteria</taxon>
        <taxon>Pseudomonadati</taxon>
        <taxon>Pseudomonadota</taxon>
        <taxon>Betaproteobacteria</taxon>
        <taxon>Burkholderiales</taxon>
        <taxon>Oxalobacteraceae</taxon>
        <taxon>Herbaspirillum</taxon>
    </lineage>
</organism>
<dbReference type="InterPro" id="IPR010985">
    <property type="entry name" value="Ribbon_hlx_hlx"/>
</dbReference>
<gene>
    <name evidence="2" type="ORF">C798_10610</name>
</gene>
<evidence type="ECO:0000313" key="3">
    <source>
        <dbReference type="Proteomes" id="UP000501648"/>
    </source>
</evidence>
<sequence>MLYPIYVHKDAHSAYGATFPDFPGCFAGADELQLLPAAAQEAVEAHFHGEAEPIPSPSAPEDWADDEQFQGGYWMLVEIDLSRVNAKAVRLNVSLPQGLVTRIDAVAQARRMSRSAFLALAAEHEMQAGSRR</sequence>
<dbReference type="InterPro" id="IPR035069">
    <property type="entry name" value="TTHA1013/TTHA0281-like"/>
</dbReference>
<dbReference type="Pfam" id="PF15919">
    <property type="entry name" value="HicB_lk_antitox"/>
    <property type="match status" value="1"/>
</dbReference>
<proteinExistence type="predicted"/>
<dbReference type="SUPFAM" id="SSF143100">
    <property type="entry name" value="TTHA1013/TTHA0281-like"/>
    <property type="match status" value="1"/>
</dbReference>
<dbReference type="InterPro" id="IPR031807">
    <property type="entry name" value="HicB-like"/>
</dbReference>
<protein>
    <submittedName>
        <fullName evidence="2">CopG family transcriptional regulator</fullName>
    </submittedName>
</protein>